<protein>
    <submittedName>
        <fullName evidence="1">Uncharacterized protein</fullName>
    </submittedName>
</protein>
<evidence type="ECO:0000313" key="2">
    <source>
        <dbReference type="Proteomes" id="UP000828941"/>
    </source>
</evidence>
<organism evidence="1 2">
    <name type="scientific">Bauhinia variegata</name>
    <name type="common">Purple orchid tree</name>
    <name type="synonym">Phanera variegata</name>
    <dbReference type="NCBI Taxonomy" id="167791"/>
    <lineage>
        <taxon>Eukaryota</taxon>
        <taxon>Viridiplantae</taxon>
        <taxon>Streptophyta</taxon>
        <taxon>Embryophyta</taxon>
        <taxon>Tracheophyta</taxon>
        <taxon>Spermatophyta</taxon>
        <taxon>Magnoliopsida</taxon>
        <taxon>eudicotyledons</taxon>
        <taxon>Gunneridae</taxon>
        <taxon>Pentapetalae</taxon>
        <taxon>rosids</taxon>
        <taxon>fabids</taxon>
        <taxon>Fabales</taxon>
        <taxon>Fabaceae</taxon>
        <taxon>Cercidoideae</taxon>
        <taxon>Cercideae</taxon>
        <taxon>Bauhiniinae</taxon>
        <taxon>Bauhinia</taxon>
    </lineage>
</organism>
<sequence length="338" mass="39216">MWPQFCLKCFQKWIGQGKQTCAKCRGPIPQKMSSQPRMNSALVSAIRMAKVSKSVTSLEPSKVFHCLHNQDRPDKAFATERARKSGKANAASGKILLLCQRTISGQSRLRMIRCKIEACLLVTRGRTGQSNHGAQSVVLSGGYLEDEDHGEWFFYTGSGGRDLHGNKRTAKEQSFDQKFEKYNKALQVSCLKGYPVRVVRIEKCWQKVGLQVCQYLFIRCDNEPAPWTRYEYEAYTVTIFKWKHSDDHGDRPRPLPAISELTNVEKVFERKETPSWDFDEKDFRWKWKKCPPSKKSVKSGDPKDIKRARRHFKKSINRSVREKLLREFSCSIQLWFHQ</sequence>
<evidence type="ECO:0000313" key="1">
    <source>
        <dbReference type="EMBL" id="KAI4333442.1"/>
    </source>
</evidence>
<dbReference type="EMBL" id="CM039432">
    <property type="protein sequence ID" value="KAI4333442.1"/>
    <property type="molecule type" value="Genomic_DNA"/>
</dbReference>
<comment type="caution">
    <text evidence="1">The sequence shown here is derived from an EMBL/GenBank/DDBJ whole genome shotgun (WGS) entry which is preliminary data.</text>
</comment>
<proteinExistence type="predicted"/>
<dbReference type="Proteomes" id="UP000828941">
    <property type="component" value="Chromosome 7"/>
</dbReference>
<name>A0ACB9NBD2_BAUVA</name>
<reference evidence="1 2" key="1">
    <citation type="journal article" date="2022" name="DNA Res.">
        <title>Chromosomal-level genome assembly of the orchid tree Bauhinia variegata (Leguminosae; Cercidoideae) supports the allotetraploid origin hypothesis of Bauhinia.</title>
        <authorList>
            <person name="Zhong Y."/>
            <person name="Chen Y."/>
            <person name="Zheng D."/>
            <person name="Pang J."/>
            <person name="Liu Y."/>
            <person name="Luo S."/>
            <person name="Meng S."/>
            <person name="Qian L."/>
            <person name="Wei D."/>
            <person name="Dai S."/>
            <person name="Zhou R."/>
        </authorList>
    </citation>
    <scope>NUCLEOTIDE SEQUENCE [LARGE SCALE GENOMIC DNA]</scope>
    <source>
        <strain evidence="1">BV-YZ2020</strain>
    </source>
</reference>
<keyword evidence="2" id="KW-1185">Reference proteome</keyword>
<accession>A0ACB9NBD2</accession>
<gene>
    <name evidence="1" type="ORF">L6164_018256</name>
</gene>